<evidence type="ECO:0000313" key="3">
    <source>
        <dbReference type="Proteomes" id="UP000289738"/>
    </source>
</evidence>
<dbReference type="GO" id="GO:0004523">
    <property type="term" value="F:RNA-DNA hybrid ribonuclease activity"/>
    <property type="evidence" value="ECO:0007669"/>
    <property type="project" value="InterPro"/>
</dbReference>
<dbReference type="EMBL" id="SDMP01000018">
    <property type="protein sequence ID" value="RYQ95820.1"/>
    <property type="molecule type" value="Genomic_DNA"/>
</dbReference>
<dbReference type="InterPro" id="IPR044730">
    <property type="entry name" value="RNase_H-like_dom_plant"/>
</dbReference>
<feature type="domain" description="RNase H type-1" evidence="1">
    <location>
        <begin position="2"/>
        <end position="82"/>
    </location>
</feature>
<reference evidence="2 3" key="1">
    <citation type="submission" date="2019-01" db="EMBL/GenBank/DDBJ databases">
        <title>Sequencing of cultivated peanut Arachis hypogaea provides insights into genome evolution and oil improvement.</title>
        <authorList>
            <person name="Chen X."/>
        </authorList>
    </citation>
    <scope>NUCLEOTIDE SEQUENCE [LARGE SCALE GENOMIC DNA]</scope>
    <source>
        <strain evidence="3">cv. Fuhuasheng</strain>
        <tissue evidence="2">Leaves</tissue>
    </source>
</reference>
<dbReference type="InterPro" id="IPR002156">
    <property type="entry name" value="RNaseH_domain"/>
</dbReference>
<evidence type="ECO:0000259" key="1">
    <source>
        <dbReference type="Pfam" id="PF13456"/>
    </source>
</evidence>
<proteinExistence type="predicted"/>
<dbReference type="PANTHER" id="PTHR47723:SF19">
    <property type="entry name" value="POLYNUCLEOTIDYL TRANSFERASE, RIBONUCLEASE H-LIKE SUPERFAMILY PROTEIN"/>
    <property type="match status" value="1"/>
</dbReference>
<evidence type="ECO:0000313" key="2">
    <source>
        <dbReference type="EMBL" id="RYQ95820.1"/>
    </source>
</evidence>
<comment type="caution">
    <text evidence="2">The sequence shown here is derived from an EMBL/GenBank/DDBJ whole genome shotgun (WGS) entry which is preliminary data.</text>
</comment>
<dbReference type="Pfam" id="PF13456">
    <property type="entry name" value="RVT_3"/>
    <property type="match status" value="1"/>
</dbReference>
<protein>
    <recommendedName>
        <fullName evidence="1">RNase H type-1 domain-containing protein</fullName>
    </recommendedName>
</protein>
<dbReference type="InterPro" id="IPR012337">
    <property type="entry name" value="RNaseH-like_sf"/>
</dbReference>
<dbReference type="InterPro" id="IPR053151">
    <property type="entry name" value="RNase_H-like"/>
</dbReference>
<dbReference type="AlphaFoldDB" id="A0A444Y1N0"/>
<organism evidence="2 3">
    <name type="scientific">Arachis hypogaea</name>
    <name type="common">Peanut</name>
    <dbReference type="NCBI Taxonomy" id="3818"/>
    <lineage>
        <taxon>Eukaryota</taxon>
        <taxon>Viridiplantae</taxon>
        <taxon>Streptophyta</taxon>
        <taxon>Embryophyta</taxon>
        <taxon>Tracheophyta</taxon>
        <taxon>Spermatophyta</taxon>
        <taxon>Magnoliopsida</taxon>
        <taxon>eudicotyledons</taxon>
        <taxon>Gunneridae</taxon>
        <taxon>Pentapetalae</taxon>
        <taxon>rosids</taxon>
        <taxon>fabids</taxon>
        <taxon>Fabales</taxon>
        <taxon>Fabaceae</taxon>
        <taxon>Papilionoideae</taxon>
        <taxon>50 kb inversion clade</taxon>
        <taxon>dalbergioids sensu lato</taxon>
        <taxon>Dalbergieae</taxon>
        <taxon>Pterocarpus clade</taxon>
        <taxon>Arachis</taxon>
    </lineage>
</organism>
<dbReference type="CDD" id="cd06222">
    <property type="entry name" value="RNase_H_like"/>
    <property type="match status" value="1"/>
</dbReference>
<sequence length="117" mass="13166">MHAELWAVIHRMTIATTNEYQKLVVESDSAAAINFIKHGYSPAHHCAPLVQDIRNQAARLQQISWTHTLREANMVADHLAKMGQDLPLGLHLFDRAPPDINYALLCDCIRTLKVRGS</sequence>
<dbReference type="PANTHER" id="PTHR47723">
    <property type="entry name" value="OS05G0353850 PROTEIN"/>
    <property type="match status" value="1"/>
</dbReference>
<accession>A0A444Y1N0</accession>
<dbReference type="GO" id="GO:0003676">
    <property type="term" value="F:nucleic acid binding"/>
    <property type="evidence" value="ECO:0007669"/>
    <property type="project" value="InterPro"/>
</dbReference>
<dbReference type="SUPFAM" id="SSF53098">
    <property type="entry name" value="Ribonuclease H-like"/>
    <property type="match status" value="1"/>
</dbReference>
<gene>
    <name evidence="2" type="ORF">Ahy_B08g091199</name>
</gene>
<name>A0A444Y1N0_ARAHY</name>
<dbReference type="Proteomes" id="UP000289738">
    <property type="component" value="Chromosome B08"/>
</dbReference>
<dbReference type="InterPro" id="IPR036397">
    <property type="entry name" value="RNaseH_sf"/>
</dbReference>
<dbReference type="Gene3D" id="3.30.420.10">
    <property type="entry name" value="Ribonuclease H-like superfamily/Ribonuclease H"/>
    <property type="match status" value="1"/>
</dbReference>
<keyword evidence="3" id="KW-1185">Reference proteome</keyword>